<dbReference type="GeneID" id="107431986"/>
<dbReference type="Proteomes" id="UP001652623">
    <property type="component" value="Chromosome 11"/>
</dbReference>
<keyword evidence="3" id="KW-0808">Transferase</keyword>
<dbReference type="FunFam" id="3.40.50.2000:FF:000047">
    <property type="entry name" value="Glycosyltransferase"/>
    <property type="match status" value="1"/>
</dbReference>
<evidence type="ECO:0000256" key="3">
    <source>
        <dbReference type="ARBA" id="ARBA00022679"/>
    </source>
</evidence>
<dbReference type="Pfam" id="PF00201">
    <property type="entry name" value="UDPGT"/>
    <property type="match status" value="1"/>
</dbReference>
<reference evidence="5" key="1">
    <citation type="submission" date="2025-08" db="UniProtKB">
        <authorList>
            <consortium name="RefSeq"/>
        </authorList>
    </citation>
    <scope>IDENTIFICATION</scope>
    <source>
        <tissue evidence="5">Seedling</tissue>
    </source>
</reference>
<dbReference type="AlphaFoldDB" id="A0A6P4AKX6"/>
<name>A0A6P4AKX6_ZIZJJ</name>
<dbReference type="KEGG" id="zju:107431986"/>
<evidence type="ECO:0000256" key="1">
    <source>
        <dbReference type="ARBA" id="ARBA00009995"/>
    </source>
</evidence>
<dbReference type="RefSeq" id="XP_015898530.1">
    <property type="nucleotide sequence ID" value="XM_016043044.4"/>
</dbReference>
<dbReference type="SUPFAM" id="SSF53756">
    <property type="entry name" value="UDP-Glycosyltransferase/glycogen phosphorylase"/>
    <property type="match status" value="1"/>
</dbReference>
<organism evidence="4 5">
    <name type="scientific">Ziziphus jujuba</name>
    <name type="common">Chinese jujube</name>
    <name type="synonym">Ziziphus sativa</name>
    <dbReference type="NCBI Taxonomy" id="326968"/>
    <lineage>
        <taxon>Eukaryota</taxon>
        <taxon>Viridiplantae</taxon>
        <taxon>Streptophyta</taxon>
        <taxon>Embryophyta</taxon>
        <taxon>Tracheophyta</taxon>
        <taxon>Spermatophyta</taxon>
        <taxon>Magnoliopsida</taxon>
        <taxon>eudicotyledons</taxon>
        <taxon>Gunneridae</taxon>
        <taxon>Pentapetalae</taxon>
        <taxon>rosids</taxon>
        <taxon>fabids</taxon>
        <taxon>Rosales</taxon>
        <taxon>Rhamnaceae</taxon>
        <taxon>Paliureae</taxon>
        <taxon>Ziziphus</taxon>
    </lineage>
</organism>
<evidence type="ECO:0000313" key="4">
    <source>
        <dbReference type="Proteomes" id="UP001652623"/>
    </source>
</evidence>
<protein>
    <submittedName>
        <fullName evidence="5">UDP-glycosyltransferase 73C4-like</fullName>
    </submittedName>
</protein>
<accession>A0A6P4AKX6</accession>
<dbReference type="CDD" id="cd03784">
    <property type="entry name" value="GT1_Gtf-like"/>
    <property type="match status" value="1"/>
</dbReference>
<evidence type="ECO:0000313" key="5">
    <source>
        <dbReference type="RefSeq" id="XP_015898530.1"/>
    </source>
</evidence>
<proteinExistence type="inferred from homology"/>
<dbReference type="GO" id="GO:0035251">
    <property type="term" value="F:UDP-glucosyltransferase activity"/>
    <property type="evidence" value="ECO:0007669"/>
    <property type="project" value="TreeGrafter"/>
</dbReference>
<dbReference type="PANTHER" id="PTHR48047">
    <property type="entry name" value="GLYCOSYLTRANSFERASE"/>
    <property type="match status" value="1"/>
</dbReference>
<dbReference type="InParanoid" id="A0A6P4AKX6"/>
<dbReference type="Gene3D" id="3.40.50.2000">
    <property type="entry name" value="Glycogen Phosphorylase B"/>
    <property type="match status" value="2"/>
</dbReference>
<evidence type="ECO:0000256" key="2">
    <source>
        <dbReference type="ARBA" id="ARBA00022676"/>
    </source>
</evidence>
<gene>
    <name evidence="5" type="primary">LOC107431986</name>
</gene>
<sequence>MADMTILFAERGVSVTLVTTPLNALRIKPTIDRATVSGLPVRLVQLDLPLHDVGLPQGCESFELVPSRSLFWNFFAALSKLQKPVEQLLQELDTSPSCIISDKNLIWTADIATKFGIPRILFDGTSCFSLLCNHNIVASNIHESVSESEPFLVPGLGDRIEFTTAQLPGDLNSRSKDYKDFHKKVREAAEGAYGVVVNSFEEIESDYVEEYRKAKGVKVWCIGPVSLSNKTELEKAGRGNLNPVGETHECMKWLDSLPKNSAVYVCLGSLCRLTVVQLIELGLGLEASNRPFIWLIKGNKSQEIEKWILEDGFEEKMKGRGFLIHGWAPQLLIFSHPAVGGFLTHCGWNSTLERVSAGIPMITWPMFADQFYNEKLIVQVLKIGERVGVDVGIPIGDEEKFGVLVTRRQVKKAIDKVMADGKQGEERRGRAKRLAEIAKKAIEEGGSSYLNVCLLIEDMKQLAYV</sequence>
<keyword evidence="4" id="KW-1185">Reference proteome</keyword>
<dbReference type="PANTHER" id="PTHR48047:SF182">
    <property type="entry name" value="GLYCOSYLTRANSFERASE"/>
    <property type="match status" value="1"/>
</dbReference>
<comment type="similarity">
    <text evidence="1">Belongs to the UDP-glycosyltransferase family.</text>
</comment>
<keyword evidence="2" id="KW-0328">Glycosyltransferase</keyword>
<dbReference type="InterPro" id="IPR002213">
    <property type="entry name" value="UDP_glucos_trans"/>
</dbReference>